<evidence type="ECO:0000313" key="2">
    <source>
        <dbReference type="Proteomes" id="UP000824202"/>
    </source>
</evidence>
<reference evidence="1" key="1">
    <citation type="journal article" date="2021" name="PeerJ">
        <title>Extensive microbial diversity within the chicken gut microbiome revealed by metagenomics and culture.</title>
        <authorList>
            <person name="Gilroy R."/>
            <person name="Ravi A."/>
            <person name="Getino M."/>
            <person name="Pursley I."/>
            <person name="Horton D.L."/>
            <person name="Alikhan N.F."/>
            <person name="Baker D."/>
            <person name="Gharbi K."/>
            <person name="Hall N."/>
            <person name="Watson M."/>
            <person name="Adriaenssens E.M."/>
            <person name="Foster-Nyarko E."/>
            <person name="Jarju S."/>
            <person name="Secka A."/>
            <person name="Antonio M."/>
            <person name="Oren A."/>
            <person name="Chaudhuri R.R."/>
            <person name="La Ragione R."/>
            <person name="Hildebrand F."/>
            <person name="Pallen M.J."/>
        </authorList>
    </citation>
    <scope>NUCLEOTIDE SEQUENCE</scope>
    <source>
        <strain evidence="1">23274</strain>
    </source>
</reference>
<proteinExistence type="predicted"/>
<protein>
    <submittedName>
        <fullName evidence="1">Alpha-glucan family phosphorylase</fullName>
    </submittedName>
</protein>
<feature type="non-terminal residue" evidence="1">
    <location>
        <position position="1"/>
    </location>
</feature>
<comment type="caution">
    <text evidence="1">The sequence shown here is derived from an EMBL/GenBank/DDBJ whole genome shotgun (WGS) entry which is preliminary data.</text>
</comment>
<dbReference type="EMBL" id="DXFT01000090">
    <property type="protein sequence ID" value="HIX03376.1"/>
    <property type="molecule type" value="Genomic_DNA"/>
</dbReference>
<reference evidence="1" key="2">
    <citation type="submission" date="2021-04" db="EMBL/GenBank/DDBJ databases">
        <authorList>
            <person name="Gilroy R."/>
        </authorList>
    </citation>
    <scope>NUCLEOTIDE SEQUENCE</scope>
    <source>
        <strain evidence="1">23274</strain>
    </source>
</reference>
<organism evidence="1 2">
    <name type="scientific">Candidatus Odoribacter faecigallinarum</name>
    <dbReference type="NCBI Taxonomy" id="2838706"/>
    <lineage>
        <taxon>Bacteria</taxon>
        <taxon>Pseudomonadati</taxon>
        <taxon>Bacteroidota</taxon>
        <taxon>Bacteroidia</taxon>
        <taxon>Bacteroidales</taxon>
        <taxon>Odoribacteraceae</taxon>
        <taxon>Odoribacter</taxon>
    </lineage>
</organism>
<accession>A0A9D1UZN4</accession>
<gene>
    <name evidence="1" type="ORF">H9863_04570</name>
</gene>
<dbReference type="Proteomes" id="UP000824202">
    <property type="component" value="Unassembled WGS sequence"/>
</dbReference>
<name>A0A9D1UZN4_9BACT</name>
<sequence length="154" mass="17891">RMLEDYERQFYLPMSERYHKLIADNYKLASEITAWKSKVTREWDNIELVSLDLPNRSKQVIALGKSYVGEVKLEIGELDMHEVGVELVIVEQKDGKTSIYEKHDFQPKSQEGSIATYHIDVTADAPGLFLLAIRIYPKNNLLPHRQDFALVKWL</sequence>
<evidence type="ECO:0000313" key="1">
    <source>
        <dbReference type="EMBL" id="HIX03376.1"/>
    </source>
</evidence>
<dbReference type="AlphaFoldDB" id="A0A9D1UZN4"/>